<proteinExistence type="predicted"/>
<sequence length="155" mass="18223">MSYEIDQSGKIEQTNKNTVLCLANYKPKTVMIKAKTKRQIQEIFRRNGQIRNYVLFTFCAGLALLLKKYFKKGCVIIDREYYGKEKVIKNIMLEILRGEKWIPQISFAEIGRKCLAHKHAYLTYSRELTPNCILKKEEILRVIKMTEVGKRLKDT</sequence>
<evidence type="ECO:0000313" key="2">
    <source>
        <dbReference type="Proteomes" id="UP000183120"/>
    </source>
</evidence>
<evidence type="ECO:0000313" key="1">
    <source>
        <dbReference type="EMBL" id="OIO12715.1"/>
    </source>
</evidence>
<comment type="caution">
    <text evidence="1">The sequence shown here is derived from an EMBL/GenBank/DDBJ whole genome shotgun (WGS) entry which is preliminary data.</text>
</comment>
<name>A0A1J4TNZ9_9BACT</name>
<dbReference type="EMBL" id="MNUY01000082">
    <property type="protein sequence ID" value="OIO12715.1"/>
    <property type="molecule type" value="Genomic_DNA"/>
</dbReference>
<reference evidence="1 2" key="1">
    <citation type="journal article" date="2016" name="Environ. Microbiol.">
        <title>Genomic resolution of a cold subsurface aquifer community provides metabolic insights for novel microbes adapted to high CO concentrations.</title>
        <authorList>
            <person name="Probst A.J."/>
            <person name="Castelle C.J."/>
            <person name="Singh A."/>
            <person name="Brown C.T."/>
            <person name="Anantharaman K."/>
            <person name="Sharon I."/>
            <person name="Hug L.A."/>
            <person name="Burstein D."/>
            <person name="Emerson J.B."/>
            <person name="Thomas B.C."/>
            <person name="Banfield J.F."/>
        </authorList>
    </citation>
    <scope>NUCLEOTIDE SEQUENCE [LARGE SCALE GENOMIC DNA]</scope>
    <source>
        <strain evidence="1">CG1_02_37_22</strain>
    </source>
</reference>
<dbReference type="STRING" id="1805209.AUJ73_05160"/>
<organism evidence="1 2">
    <name type="scientific">Candidatus Gottesmanbacteria bacterium CG1_02_37_22</name>
    <dbReference type="NCBI Taxonomy" id="1805209"/>
    <lineage>
        <taxon>Bacteria</taxon>
        <taxon>Candidatus Gottesmaniibacteriota</taxon>
    </lineage>
</organism>
<accession>A0A1J4TNZ9</accession>
<dbReference type="AlphaFoldDB" id="A0A1J4TNZ9"/>
<protein>
    <submittedName>
        <fullName evidence="1">Uncharacterized protein</fullName>
    </submittedName>
</protein>
<dbReference type="Proteomes" id="UP000183120">
    <property type="component" value="Unassembled WGS sequence"/>
</dbReference>
<gene>
    <name evidence="1" type="ORF">AUJ73_05160</name>
</gene>